<protein>
    <recommendedName>
        <fullName evidence="5">Copper(I)-binding protein</fullName>
    </recommendedName>
</protein>
<evidence type="ECO:0008006" key="5">
    <source>
        <dbReference type="Google" id="ProtNLM"/>
    </source>
</evidence>
<dbReference type="PROSITE" id="PS51257">
    <property type="entry name" value="PROKAR_LIPOPROTEIN"/>
    <property type="match status" value="1"/>
</dbReference>
<feature type="chain" id="PRO_5039079919" description="Copper(I)-binding protein" evidence="2">
    <location>
        <begin position="25"/>
        <end position="228"/>
    </location>
</feature>
<reference evidence="3 4" key="1">
    <citation type="submission" date="2016-11" db="EMBL/GenBank/DDBJ databases">
        <authorList>
            <person name="Jaros S."/>
            <person name="Januszkiewicz K."/>
            <person name="Wedrychowicz H."/>
        </authorList>
    </citation>
    <scope>NUCLEOTIDE SEQUENCE [LARGE SCALE GENOMIC DNA]</scope>
    <source>
        <strain evidence="3 4">DSM 43832</strain>
    </source>
</reference>
<dbReference type="Gene3D" id="2.60.40.1890">
    <property type="entry name" value="PCu(A)C copper chaperone"/>
    <property type="match status" value="1"/>
</dbReference>
<proteinExistence type="predicted"/>
<feature type="compositionally biased region" description="Low complexity" evidence="1">
    <location>
        <begin position="126"/>
        <end position="169"/>
    </location>
</feature>
<feature type="region of interest" description="Disordered" evidence="1">
    <location>
        <begin position="126"/>
        <end position="175"/>
    </location>
</feature>
<dbReference type="STRING" id="1848.SAMN05443637_110197"/>
<keyword evidence="2" id="KW-0732">Signal</keyword>
<feature type="signal peptide" evidence="2">
    <location>
        <begin position="1"/>
        <end position="24"/>
    </location>
</feature>
<evidence type="ECO:0000313" key="3">
    <source>
        <dbReference type="EMBL" id="SHK70731.1"/>
    </source>
</evidence>
<evidence type="ECO:0000313" key="4">
    <source>
        <dbReference type="Proteomes" id="UP000184363"/>
    </source>
</evidence>
<dbReference type="InterPro" id="IPR007410">
    <property type="entry name" value="LpqE-like"/>
</dbReference>
<dbReference type="EMBL" id="FRAP01000010">
    <property type="protein sequence ID" value="SHK70731.1"/>
    <property type="molecule type" value="Genomic_DNA"/>
</dbReference>
<accession>A0A1M6UNI9</accession>
<dbReference type="RefSeq" id="WP_234997270.1">
    <property type="nucleotide sequence ID" value="NZ_CALGVN010000048.1"/>
</dbReference>
<organism evidence="3 4">
    <name type="scientific">Pseudonocardia thermophila</name>
    <dbReference type="NCBI Taxonomy" id="1848"/>
    <lineage>
        <taxon>Bacteria</taxon>
        <taxon>Bacillati</taxon>
        <taxon>Actinomycetota</taxon>
        <taxon>Actinomycetes</taxon>
        <taxon>Pseudonocardiales</taxon>
        <taxon>Pseudonocardiaceae</taxon>
        <taxon>Pseudonocardia</taxon>
    </lineage>
</organism>
<dbReference type="AlphaFoldDB" id="A0A1M6UNI9"/>
<keyword evidence="4" id="KW-1185">Reference proteome</keyword>
<gene>
    <name evidence="3" type="ORF">SAMN05443637_110197</name>
</gene>
<evidence type="ECO:0000256" key="2">
    <source>
        <dbReference type="SAM" id="SignalP"/>
    </source>
</evidence>
<sequence length="228" mass="22327">MRRTPRTRSIAAVAGALIGAVVLAGCGAGQITQTSDQVAAIDGANADAGPIGVRNAFFLLPENAASAVAYPRGGSAPLALVIANSGSTNDELLSVTSPIAASVEITGPRAVPAGRALVVEGEPIPSATSATPAAAPTSAPEAGTSAAPEASATPAAPTSAPVAASPSAEVLPTDAPDAAGTAKIVLSGLREDIKPGLTYEVVFTFRNAGPVRVLVPVASSQAPRTVEH</sequence>
<dbReference type="Pfam" id="PF04314">
    <property type="entry name" value="PCuAC"/>
    <property type="match status" value="2"/>
</dbReference>
<dbReference type="Proteomes" id="UP000184363">
    <property type="component" value="Unassembled WGS sequence"/>
</dbReference>
<evidence type="ECO:0000256" key="1">
    <source>
        <dbReference type="SAM" id="MobiDB-lite"/>
    </source>
</evidence>
<dbReference type="InterPro" id="IPR036182">
    <property type="entry name" value="PCuAC_sf"/>
</dbReference>
<name>A0A1M6UNI9_PSETH</name>